<proteinExistence type="predicted"/>
<protein>
    <submittedName>
        <fullName evidence="1">Uncharacterized protein</fullName>
    </submittedName>
</protein>
<dbReference type="HOGENOM" id="CLU_2998471_0_0_1"/>
<dbReference type="EMBL" id="JH816193">
    <property type="protein sequence ID" value="EKC38273.1"/>
    <property type="molecule type" value="Genomic_DNA"/>
</dbReference>
<accession>K1QX62</accession>
<name>K1QX62_MAGGI</name>
<reference evidence="1" key="1">
    <citation type="journal article" date="2012" name="Nature">
        <title>The oyster genome reveals stress adaptation and complexity of shell formation.</title>
        <authorList>
            <person name="Zhang G."/>
            <person name="Fang X."/>
            <person name="Guo X."/>
            <person name="Li L."/>
            <person name="Luo R."/>
            <person name="Xu F."/>
            <person name="Yang P."/>
            <person name="Zhang L."/>
            <person name="Wang X."/>
            <person name="Qi H."/>
            <person name="Xiong Z."/>
            <person name="Que H."/>
            <person name="Xie Y."/>
            <person name="Holland P.W."/>
            <person name="Paps J."/>
            <person name="Zhu Y."/>
            <person name="Wu F."/>
            <person name="Chen Y."/>
            <person name="Wang J."/>
            <person name="Peng C."/>
            <person name="Meng J."/>
            <person name="Yang L."/>
            <person name="Liu J."/>
            <person name="Wen B."/>
            <person name="Zhang N."/>
            <person name="Huang Z."/>
            <person name="Zhu Q."/>
            <person name="Feng Y."/>
            <person name="Mount A."/>
            <person name="Hedgecock D."/>
            <person name="Xu Z."/>
            <person name="Liu Y."/>
            <person name="Domazet-Loso T."/>
            <person name="Du Y."/>
            <person name="Sun X."/>
            <person name="Zhang S."/>
            <person name="Liu B."/>
            <person name="Cheng P."/>
            <person name="Jiang X."/>
            <person name="Li J."/>
            <person name="Fan D."/>
            <person name="Wang W."/>
            <person name="Fu W."/>
            <person name="Wang T."/>
            <person name="Wang B."/>
            <person name="Zhang J."/>
            <person name="Peng Z."/>
            <person name="Li Y."/>
            <person name="Li N."/>
            <person name="Wang J."/>
            <person name="Chen M."/>
            <person name="He Y."/>
            <person name="Tan F."/>
            <person name="Song X."/>
            <person name="Zheng Q."/>
            <person name="Huang R."/>
            <person name="Yang H."/>
            <person name="Du X."/>
            <person name="Chen L."/>
            <person name="Yang M."/>
            <person name="Gaffney P.M."/>
            <person name="Wang S."/>
            <person name="Luo L."/>
            <person name="She Z."/>
            <person name="Ming Y."/>
            <person name="Huang W."/>
            <person name="Zhang S."/>
            <person name="Huang B."/>
            <person name="Zhang Y."/>
            <person name="Qu T."/>
            <person name="Ni P."/>
            <person name="Miao G."/>
            <person name="Wang J."/>
            <person name="Wang Q."/>
            <person name="Steinberg C.E."/>
            <person name="Wang H."/>
            <person name="Li N."/>
            <person name="Qian L."/>
            <person name="Zhang G."/>
            <person name="Li Y."/>
            <person name="Yang H."/>
            <person name="Liu X."/>
            <person name="Wang J."/>
            <person name="Yin Y."/>
            <person name="Wang J."/>
        </authorList>
    </citation>
    <scope>NUCLEOTIDE SEQUENCE [LARGE SCALE GENOMIC DNA]</scope>
    <source>
        <strain evidence="1">05x7-T-G4-1.051#20</strain>
    </source>
</reference>
<dbReference type="AlphaFoldDB" id="K1QX62"/>
<sequence length="57" mass="6176">MGRYLGVFLPLWRGGDGARLLTGLVARGRCNPELDGQRAPVIPREGSFKVGEASFCK</sequence>
<gene>
    <name evidence="1" type="ORF">CGI_10022597</name>
</gene>
<evidence type="ECO:0000313" key="1">
    <source>
        <dbReference type="EMBL" id="EKC38273.1"/>
    </source>
</evidence>
<dbReference type="InParanoid" id="K1QX62"/>
<organism evidence="1">
    <name type="scientific">Magallana gigas</name>
    <name type="common">Pacific oyster</name>
    <name type="synonym">Crassostrea gigas</name>
    <dbReference type="NCBI Taxonomy" id="29159"/>
    <lineage>
        <taxon>Eukaryota</taxon>
        <taxon>Metazoa</taxon>
        <taxon>Spiralia</taxon>
        <taxon>Lophotrochozoa</taxon>
        <taxon>Mollusca</taxon>
        <taxon>Bivalvia</taxon>
        <taxon>Autobranchia</taxon>
        <taxon>Pteriomorphia</taxon>
        <taxon>Ostreida</taxon>
        <taxon>Ostreoidea</taxon>
        <taxon>Ostreidae</taxon>
        <taxon>Magallana</taxon>
    </lineage>
</organism>